<keyword evidence="5 9" id="KW-0963">Cytoplasm</keyword>
<dbReference type="GO" id="GO:0015031">
    <property type="term" value="P:protein transport"/>
    <property type="evidence" value="ECO:0007669"/>
    <property type="project" value="UniProtKB-UniRule"/>
</dbReference>
<dbReference type="Pfam" id="PF08559">
    <property type="entry name" value="Cut8"/>
    <property type="match status" value="1"/>
</dbReference>
<dbReference type="GO" id="GO:0031965">
    <property type="term" value="C:nuclear membrane"/>
    <property type="evidence" value="ECO:0007669"/>
    <property type="project" value="TreeGrafter"/>
</dbReference>
<feature type="region of interest" description="Disordered" evidence="10">
    <location>
        <begin position="34"/>
        <end position="58"/>
    </location>
</feature>
<evidence type="ECO:0000256" key="1">
    <source>
        <dbReference type="ARBA" id="ARBA00006199"/>
    </source>
</evidence>
<dbReference type="GO" id="GO:0071630">
    <property type="term" value="P:nuclear protein quality control by the ubiquitin-proteasome system"/>
    <property type="evidence" value="ECO:0007669"/>
    <property type="project" value="UniProtKB-UniRule"/>
</dbReference>
<name>A0A3D8SYT4_9HELO</name>
<gene>
    <name evidence="11" type="ORF">BP5796_02584</name>
</gene>
<dbReference type="FunFam" id="1.20.58.1590:FF:000001">
    <property type="entry name" value="Tethering factor for nuclear proteasome STS1"/>
    <property type="match status" value="1"/>
</dbReference>
<comment type="subcellular location">
    <subcellularLocation>
        <location evidence="9">Cytoplasm</location>
    </subcellularLocation>
    <subcellularLocation>
        <location evidence="9">Nucleus</location>
    </subcellularLocation>
</comment>
<dbReference type="Proteomes" id="UP000256328">
    <property type="component" value="Unassembled WGS sequence"/>
</dbReference>
<dbReference type="PANTHER" id="PTHR28032:SF1">
    <property type="entry name" value="FI02826P"/>
    <property type="match status" value="1"/>
</dbReference>
<dbReference type="OrthoDB" id="10061064at2759"/>
<dbReference type="EMBL" id="PDLN01000003">
    <property type="protein sequence ID" value="RDW91419.1"/>
    <property type="molecule type" value="Genomic_DNA"/>
</dbReference>
<dbReference type="GO" id="GO:0005737">
    <property type="term" value="C:cytoplasm"/>
    <property type="evidence" value="ECO:0007669"/>
    <property type="project" value="UniProtKB-SubCell"/>
</dbReference>
<comment type="caution">
    <text evidence="11">The sequence shown here is derived from an EMBL/GenBank/DDBJ whole genome shotgun (WGS) entry which is preliminary data.</text>
</comment>
<comment type="function">
    <text evidence="8 9">Involved in ubiquitin-mediated protein degradation. Regulatory factor in the ubiquitin/proteasome pathway that controls the turnover of proteasome substrates. Targets proteasomes to the nucleus and facilitates the degradation of nuclear proteins.</text>
</comment>
<protein>
    <recommendedName>
        <fullName evidence="3 9">Tethering factor for nuclear proteasome STS1</fullName>
    </recommendedName>
</protein>
<proteinExistence type="inferred from homology"/>
<evidence type="ECO:0000256" key="3">
    <source>
        <dbReference type="ARBA" id="ARBA00016204"/>
    </source>
</evidence>
<evidence type="ECO:0000256" key="10">
    <source>
        <dbReference type="SAM" id="MobiDB-lite"/>
    </source>
</evidence>
<reference evidence="11 12" key="1">
    <citation type="journal article" date="2018" name="IMA Fungus">
        <title>IMA Genome-F 9: Draft genome sequence of Annulohypoxylon stygium, Aspergillus mulundensis, Berkeleyomyces basicola (syn. Thielaviopsis basicola), Ceratocystis smalleyi, two Cercospora beticola strains, Coleophoma cylindrospora, Fusarium fracticaudum, Phialophora cf. hyalina, and Morchella septimelata.</title>
        <authorList>
            <person name="Wingfield B.D."/>
            <person name="Bills G.F."/>
            <person name="Dong Y."/>
            <person name="Huang W."/>
            <person name="Nel W.J."/>
            <person name="Swalarsk-Parry B.S."/>
            <person name="Vaghefi N."/>
            <person name="Wilken P.M."/>
            <person name="An Z."/>
            <person name="de Beer Z.W."/>
            <person name="De Vos L."/>
            <person name="Chen L."/>
            <person name="Duong T.A."/>
            <person name="Gao Y."/>
            <person name="Hammerbacher A."/>
            <person name="Kikkert J.R."/>
            <person name="Li Y."/>
            <person name="Li H."/>
            <person name="Li K."/>
            <person name="Li Q."/>
            <person name="Liu X."/>
            <person name="Ma X."/>
            <person name="Naidoo K."/>
            <person name="Pethybridge S.J."/>
            <person name="Sun J."/>
            <person name="Steenkamp E.T."/>
            <person name="van der Nest M.A."/>
            <person name="van Wyk S."/>
            <person name="Wingfield M.J."/>
            <person name="Xiong C."/>
            <person name="Yue Q."/>
            <person name="Zhang X."/>
        </authorList>
    </citation>
    <scope>NUCLEOTIDE SEQUENCE [LARGE SCALE GENOMIC DNA]</scope>
    <source>
        <strain evidence="11 12">BP5796</strain>
    </source>
</reference>
<evidence type="ECO:0000256" key="5">
    <source>
        <dbReference type="ARBA" id="ARBA00022490"/>
    </source>
</evidence>
<evidence type="ECO:0000256" key="7">
    <source>
        <dbReference type="ARBA" id="ARBA00023242"/>
    </source>
</evidence>
<keyword evidence="4 9" id="KW-0813">Transport</keyword>
<evidence type="ECO:0000313" key="11">
    <source>
        <dbReference type="EMBL" id="RDW91419.1"/>
    </source>
</evidence>
<dbReference type="GO" id="GO:0070628">
    <property type="term" value="F:proteasome binding"/>
    <property type="evidence" value="ECO:0007669"/>
    <property type="project" value="TreeGrafter"/>
</dbReference>
<dbReference type="InterPro" id="IPR038422">
    <property type="entry name" value="Cut8/Sts1_sf"/>
</dbReference>
<evidence type="ECO:0000256" key="9">
    <source>
        <dbReference type="RuleBase" id="RU368013"/>
    </source>
</evidence>
<keyword evidence="7 9" id="KW-0539">Nucleus</keyword>
<dbReference type="AlphaFoldDB" id="A0A3D8SYT4"/>
<dbReference type="InterPro" id="IPR013868">
    <property type="entry name" value="Cut8/Sts1_fam"/>
</dbReference>
<evidence type="ECO:0000313" key="12">
    <source>
        <dbReference type="Proteomes" id="UP000256328"/>
    </source>
</evidence>
<organism evidence="11 12">
    <name type="scientific">Coleophoma crateriformis</name>
    <dbReference type="NCBI Taxonomy" id="565419"/>
    <lineage>
        <taxon>Eukaryota</taxon>
        <taxon>Fungi</taxon>
        <taxon>Dikarya</taxon>
        <taxon>Ascomycota</taxon>
        <taxon>Pezizomycotina</taxon>
        <taxon>Leotiomycetes</taxon>
        <taxon>Helotiales</taxon>
        <taxon>Dermateaceae</taxon>
        <taxon>Coleophoma</taxon>
    </lineage>
</organism>
<sequence>MNVLLPQHPTFFHPHHDNSINSRKMCRTPLLQPPTNHALARTVPHPPTPNKMAGRKRKADDYGLDDNMSISPQNSPAITPRNIARPSKKVRANEVTGRPLSLPRLLETLDAQSLRSVLQTICERHPDIGSEVVTSAPRPSVPAALNVLSQYQDRLRDAFPFGGDAGSDYAYNRVRQALTDLIDALIDFTPQYLPPIETQATVSLSFLDGATKVVHELPDWNSQSHRHHKDNAYDEISKAWALVISEASKKGGGFHLHSGGWDQTLAKHNQESGGRMQVAVNSLGTNLGWMGGNAGMGSGDPGSIRNQLLSGTYGANLPVQVGLW</sequence>
<dbReference type="PANTHER" id="PTHR28032">
    <property type="entry name" value="FI02826P"/>
    <property type="match status" value="1"/>
</dbReference>
<evidence type="ECO:0000256" key="4">
    <source>
        <dbReference type="ARBA" id="ARBA00022448"/>
    </source>
</evidence>
<evidence type="ECO:0000256" key="6">
    <source>
        <dbReference type="ARBA" id="ARBA00022927"/>
    </source>
</evidence>
<comment type="subunit">
    <text evidence="2 9">Binds the proteasome.</text>
</comment>
<keyword evidence="12" id="KW-1185">Reference proteome</keyword>
<comment type="similarity">
    <text evidence="1 9">Belongs to the cut8/STS1 family.</text>
</comment>
<keyword evidence="6 9" id="KW-0653">Protein transport</keyword>
<evidence type="ECO:0000256" key="2">
    <source>
        <dbReference type="ARBA" id="ARBA00011464"/>
    </source>
</evidence>
<evidence type="ECO:0000256" key="8">
    <source>
        <dbReference type="ARBA" id="ARBA00025651"/>
    </source>
</evidence>
<dbReference type="GO" id="GO:0031144">
    <property type="term" value="P:proteasome localization"/>
    <property type="evidence" value="ECO:0007669"/>
    <property type="project" value="UniProtKB-UniRule"/>
</dbReference>
<dbReference type="Gene3D" id="1.20.58.1590">
    <property type="entry name" value="Tethering factor for nuclear proteasome Cut8/Sts1"/>
    <property type="match status" value="1"/>
</dbReference>
<accession>A0A3D8SYT4</accession>